<dbReference type="InterPro" id="IPR010667">
    <property type="entry name" value="Phage_T4_Gp19"/>
</dbReference>
<evidence type="ECO:0000313" key="2">
    <source>
        <dbReference type="Proteomes" id="UP000033393"/>
    </source>
</evidence>
<evidence type="ECO:0000313" key="1">
    <source>
        <dbReference type="EMBL" id="KJK49249.1"/>
    </source>
</evidence>
<accession>A0A0F0H0K6</accession>
<proteinExistence type="predicted"/>
<dbReference type="PANTHER" id="PTHR38009:SF1">
    <property type="entry name" value="CONSERVED HYPOTHETICAL PHAGE TAIL PROTEIN"/>
    <property type="match status" value="1"/>
</dbReference>
<dbReference type="GO" id="GO:0005198">
    <property type="term" value="F:structural molecule activity"/>
    <property type="evidence" value="ECO:0007669"/>
    <property type="project" value="InterPro"/>
</dbReference>
<organism evidence="1 2">
    <name type="scientific">Lentzea aerocolonigenes</name>
    <name type="common">Lechevalieria aerocolonigenes</name>
    <name type="synonym">Saccharothrix aerocolonigenes</name>
    <dbReference type="NCBI Taxonomy" id="68170"/>
    <lineage>
        <taxon>Bacteria</taxon>
        <taxon>Bacillati</taxon>
        <taxon>Actinomycetota</taxon>
        <taxon>Actinomycetes</taxon>
        <taxon>Pseudonocardiales</taxon>
        <taxon>Pseudonocardiaceae</taxon>
        <taxon>Lentzea</taxon>
    </lineage>
</organism>
<dbReference type="Pfam" id="PF06841">
    <property type="entry name" value="Phage_T4_gp19"/>
    <property type="match status" value="1"/>
</dbReference>
<dbReference type="OrthoDB" id="9799891at2"/>
<name>A0A0F0H0K6_LENAE</name>
<keyword evidence="2" id="KW-1185">Reference proteome</keyword>
<protein>
    <recommendedName>
        <fullName evidence="3">Phage tail protein</fullName>
    </recommendedName>
</protein>
<evidence type="ECO:0008006" key="3">
    <source>
        <dbReference type="Google" id="ProtNLM"/>
    </source>
</evidence>
<dbReference type="NCBIfam" id="TIGR02241">
    <property type="entry name" value="conserved hypothetical phage tail region protein"/>
    <property type="match status" value="1"/>
</dbReference>
<comment type="caution">
    <text evidence="1">The sequence shown here is derived from an EMBL/GenBank/DDBJ whole genome shotgun (WGS) entry which is preliminary data.</text>
</comment>
<reference evidence="1 2" key="1">
    <citation type="submission" date="2015-02" db="EMBL/GenBank/DDBJ databases">
        <authorList>
            <person name="Ju K.-S."/>
            <person name="Doroghazi J.R."/>
            <person name="Metcalf W."/>
        </authorList>
    </citation>
    <scope>NUCLEOTIDE SEQUENCE [LARGE SCALE GENOMIC DNA]</scope>
    <source>
        <strain evidence="1 2">NRRL B-16140</strain>
    </source>
</reference>
<dbReference type="RefSeq" id="WP_045312087.1">
    <property type="nucleotide sequence ID" value="NZ_JYJG01000087.1"/>
</dbReference>
<dbReference type="InterPro" id="IPR011747">
    <property type="entry name" value="CHP02241"/>
</dbReference>
<gene>
    <name evidence="1" type="ORF">UK23_14880</name>
</gene>
<dbReference type="PATRIC" id="fig|68170.10.peg.3193"/>
<dbReference type="AlphaFoldDB" id="A0A0F0H0K6"/>
<dbReference type="Proteomes" id="UP000033393">
    <property type="component" value="Unassembled WGS sequence"/>
</dbReference>
<dbReference type="EMBL" id="JYJG01000087">
    <property type="protein sequence ID" value="KJK49249.1"/>
    <property type="molecule type" value="Genomic_DNA"/>
</dbReference>
<sequence>MFDGAVGAVQTAGGYVTSAGNYANNLTRTSPGVVSQFSVVIDAGAKTYDLGLWAKVDGLSVQWDMAEYRAGDMGNHRWYMPGRTKYANVKLERAACADSQKVKQWLTETSFSPTGYTGAIKLLDPSWSGDALMTWELRHIVPCRWSVVGFQASASGVALETLEFAHEGFLDDHKKS</sequence>
<dbReference type="PANTHER" id="PTHR38009">
    <property type="entry name" value="CONSERVED HYPOTHETICAL PHAGE TAIL PROTEIN"/>
    <property type="match status" value="1"/>
</dbReference>